<dbReference type="RefSeq" id="WP_135472215.1">
    <property type="nucleotide sequence ID" value="NZ_CASJDB010000047.1"/>
</dbReference>
<feature type="transmembrane region" description="Helical" evidence="1">
    <location>
        <begin position="12"/>
        <end position="30"/>
    </location>
</feature>
<dbReference type="PRINTS" id="PR00702">
    <property type="entry name" value="ACRIFLAVINRP"/>
</dbReference>
<dbReference type="GO" id="GO:0042910">
    <property type="term" value="F:xenobiotic transmembrane transporter activity"/>
    <property type="evidence" value="ECO:0007669"/>
    <property type="project" value="TreeGrafter"/>
</dbReference>
<dbReference type="Proteomes" id="UP000297635">
    <property type="component" value="Unassembled WGS sequence"/>
</dbReference>
<dbReference type="SUPFAM" id="SSF82693">
    <property type="entry name" value="Multidrug efflux transporter AcrB pore domain, PN1, PN2, PC1 and PC2 subdomains"/>
    <property type="match status" value="2"/>
</dbReference>
<evidence type="ECO:0000313" key="2">
    <source>
        <dbReference type="EMBL" id="TGG36478.1"/>
    </source>
</evidence>
<dbReference type="Pfam" id="PF00873">
    <property type="entry name" value="ACR_tran"/>
    <property type="match status" value="1"/>
</dbReference>
<dbReference type="SUPFAM" id="SSF82866">
    <property type="entry name" value="Multidrug efflux transporter AcrB transmembrane domain"/>
    <property type="match status" value="2"/>
</dbReference>
<keyword evidence="1" id="KW-1133">Transmembrane helix</keyword>
<dbReference type="PROSITE" id="PS51257">
    <property type="entry name" value="PROKAR_LIPOPROTEIN"/>
    <property type="match status" value="1"/>
</dbReference>
<dbReference type="SUPFAM" id="SSF82714">
    <property type="entry name" value="Multidrug efflux transporter AcrB TolC docking domain, DN and DC subdomains"/>
    <property type="match status" value="2"/>
</dbReference>
<feature type="transmembrane region" description="Helical" evidence="1">
    <location>
        <begin position="438"/>
        <end position="459"/>
    </location>
</feature>
<feature type="transmembrane region" description="Helical" evidence="1">
    <location>
        <begin position="384"/>
        <end position="404"/>
    </location>
</feature>
<feature type="transmembrane region" description="Helical" evidence="1">
    <location>
        <begin position="896"/>
        <end position="915"/>
    </location>
</feature>
<evidence type="ECO:0000313" key="3">
    <source>
        <dbReference type="Proteomes" id="UP000297635"/>
    </source>
</evidence>
<protein>
    <submittedName>
        <fullName evidence="2">Efflux RND transporter permease subunit</fullName>
    </submittedName>
</protein>
<dbReference type="AlphaFoldDB" id="A0A4Z0V3K6"/>
<name>A0A4Z0V3K6_9BACT</name>
<dbReference type="Gene3D" id="3.30.70.1440">
    <property type="entry name" value="Multidrug efflux transporter AcrB pore domain"/>
    <property type="match status" value="1"/>
</dbReference>
<feature type="transmembrane region" description="Helical" evidence="1">
    <location>
        <begin position="358"/>
        <end position="378"/>
    </location>
</feature>
<comment type="caution">
    <text evidence="2">The sequence shown here is derived from an EMBL/GenBank/DDBJ whole genome shotgun (WGS) entry which is preliminary data.</text>
</comment>
<reference evidence="2 3" key="1">
    <citation type="submission" date="2019-02" db="EMBL/GenBank/DDBJ databases">
        <title>Isolation and identification of novel species under the genus Muribaculum.</title>
        <authorList>
            <person name="Miyake S."/>
            <person name="Ding Y."/>
            <person name="Low A."/>
            <person name="Soh M."/>
            <person name="Seedorf H."/>
        </authorList>
    </citation>
    <scope>NUCLEOTIDE SEQUENCE [LARGE SCALE GENOMIC DNA]</scope>
    <source>
        <strain evidence="2 3">TLL-A3</strain>
    </source>
</reference>
<dbReference type="Gene3D" id="3.30.2090.10">
    <property type="entry name" value="Multidrug efflux transporter AcrB TolC docking domain, DN and DC subdomains"/>
    <property type="match status" value="2"/>
</dbReference>
<organism evidence="2 3">
    <name type="scientific">Duncaniella freteri</name>
    <dbReference type="NCBI Taxonomy" id="2530391"/>
    <lineage>
        <taxon>Bacteria</taxon>
        <taxon>Pseudomonadati</taxon>
        <taxon>Bacteroidota</taxon>
        <taxon>Bacteroidia</taxon>
        <taxon>Bacteroidales</taxon>
        <taxon>Muribaculaceae</taxon>
        <taxon>Duncaniella</taxon>
    </lineage>
</organism>
<dbReference type="InterPro" id="IPR001036">
    <property type="entry name" value="Acrflvin-R"/>
</dbReference>
<dbReference type="EMBL" id="SJSA01000002">
    <property type="protein sequence ID" value="TGG36478.1"/>
    <property type="molecule type" value="Genomic_DNA"/>
</dbReference>
<dbReference type="Gene3D" id="1.20.1640.10">
    <property type="entry name" value="Multidrug efflux transporter AcrB transmembrane domain"/>
    <property type="match status" value="2"/>
</dbReference>
<dbReference type="InterPro" id="IPR027463">
    <property type="entry name" value="AcrB_DN_DC_subdom"/>
</dbReference>
<feature type="transmembrane region" description="Helical" evidence="1">
    <location>
        <begin position="870"/>
        <end position="890"/>
    </location>
</feature>
<feature type="transmembrane region" description="Helical" evidence="1">
    <location>
        <begin position="944"/>
        <end position="961"/>
    </location>
</feature>
<dbReference type="Gene3D" id="3.30.70.1320">
    <property type="entry name" value="Multidrug efflux transporter AcrB pore domain like"/>
    <property type="match status" value="1"/>
</dbReference>
<dbReference type="GO" id="GO:0005886">
    <property type="term" value="C:plasma membrane"/>
    <property type="evidence" value="ECO:0007669"/>
    <property type="project" value="TreeGrafter"/>
</dbReference>
<feature type="transmembrane region" description="Helical" evidence="1">
    <location>
        <begin position="335"/>
        <end position="351"/>
    </location>
</feature>
<dbReference type="Gene3D" id="3.30.70.1430">
    <property type="entry name" value="Multidrug efflux transporter AcrB pore domain"/>
    <property type="match status" value="2"/>
</dbReference>
<feature type="transmembrane region" description="Helical" evidence="1">
    <location>
        <begin position="520"/>
        <end position="540"/>
    </location>
</feature>
<dbReference type="PANTHER" id="PTHR32063:SF0">
    <property type="entry name" value="SWARMING MOTILITY PROTEIN SWRC"/>
    <property type="match status" value="1"/>
</dbReference>
<feature type="transmembrane region" description="Helical" evidence="1">
    <location>
        <begin position="465"/>
        <end position="487"/>
    </location>
</feature>
<accession>A0A4Z0V3K6</accession>
<gene>
    <name evidence="2" type="ORF">EZ315_11520</name>
</gene>
<keyword evidence="3" id="KW-1185">Reference proteome</keyword>
<proteinExistence type="predicted"/>
<feature type="transmembrane region" description="Helical" evidence="1">
    <location>
        <begin position="973"/>
        <end position="997"/>
    </location>
</feature>
<feature type="transmembrane region" description="Helical" evidence="1">
    <location>
        <begin position="844"/>
        <end position="863"/>
    </location>
</feature>
<keyword evidence="1" id="KW-0472">Membrane</keyword>
<dbReference type="GeneID" id="82150419"/>
<keyword evidence="1" id="KW-0812">Transmembrane</keyword>
<evidence type="ECO:0000256" key="1">
    <source>
        <dbReference type="SAM" id="Phobius"/>
    </source>
</evidence>
<sequence length="1006" mass="111999">MVRYLLNHRIAVIMAFLALVILGCVTYVTLPVSLLPDIAIPHITVQVSEENVSARELENTVVTPLRRQLMQVGGLSEIKSETRDGSAVIYLTMDYGVNTDLAFIEVNEKIDGAMNLLPRSVSRPKAVKASATDIPVLYIQMTSRTDRDEDFMDVATVAENIVRRRLEQLPEVAMVDMTGVPGRMLRVTPDLDKLTQAGISVEELESALTANNVEPGSMTVRDGYYEYNIHVANLLRSASDIRKIKIRKSDRMFDLGDFADVQLMARTPDGYSVHNGKRAVTLAIIKHSEESMDAMKKALDSALGYFSSRYPDIEFSQTRSQTELLDFTISNLEQNLILGLILVFFVCALFMGGVRSSFIIGLSIIVGVILTFLLFYLFHVSINIISMSGLILAVGMMIDNSVIVTENITQYRHRGASLMQACVSGTNEMITPMLSSSLTTVAVFVPLVFMSGIAGAIFSDQAFSITAGLASSYVVGITLLPVLYHIFSKKTTVRKRVENESAGYLRLYDRGIDLCFRHKWVLMILTMLMIPICVLLFMFMRHERMPEIDSNETLVRIDWNENISLDENRRRVGLLKDSSAVMNSAYIGPQDFLLASDLDFSSAEAELYFLTDSSDSIAPLQERVSDRLHNQYPNATFSFSKTENIFEKIFSSDEADIEVRIHSAGGGKYDIGDLLSLHQSMSHSTGISMTPVPLREQIDIIIDRERLALYNVEYSEVQRVLRTAFKGNSVSTLRSYNEYIPIEIVGSEMSINDVLAGSFVRSRADRNGVSTDIPLRSLLTTESSRDLKTITAGSAGEYVPVGLNVAGHENEVMQKVREVAYDDGNYDVDFEGSFFSNAKMMNELTVILLVSVMLMYFILCAQFESFLQPLIVLLEIPVDTAFALLALMIFGQTLNLMSAIGIIVTCGIVVNDSILKLDAINELRKDGMPLVEAIHTAGRRRLRAIIMTSLTTIFAMLPVLFTSDMGSELQRPLAIAMIGSMVVGTLVSIFIIPLFYWSIYRKHESK</sequence>
<dbReference type="PANTHER" id="PTHR32063">
    <property type="match status" value="1"/>
</dbReference>